<dbReference type="eggNOG" id="KOG1584">
    <property type="taxonomic scope" value="Eukaryota"/>
</dbReference>
<protein>
    <recommendedName>
        <fullName evidence="3">Sulfotransferase</fullName>
        <ecNumber evidence="3">2.8.2.-</ecNumber>
    </recommendedName>
</protein>
<dbReference type="Gramene" id="KJB51082">
    <property type="protein sequence ID" value="KJB51082"/>
    <property type="gene ID" value="B456_008G200300"/>
</dbReference>
<dbReference type="EC" id="2.8.2.-" evidence="3"/>
<dbReference type="AlphaFoldDB" id="A0A0D2PYD2"/>
<evidence type="ECO:0000313" key="5">
    <source>
        <dbReference type="EMBL" id="KJB51082.1"/>
    </source>
</evidence>
<evidence type="ECO:0000256" key="2">
    <source>
        <dbReference type="ARBA" id="ARBA00022679"/>
    </source>
</evidence>
<dbReference type="InterPro" id="IPR027417">
    <property type="entry name" value="P-loop_NTPase"/>
</dbReference>
<dbReference type="InterPro" id="IPR000863">
    <property type="entry name" value="Sulfotransferase_dom"/>
</dbReference>
<evidence type="ECO:0000313" key="6">
    <source>
        <dbReference type="Proteomes" id="UP000032304"/>
    </source>
</evidence>
<proteinExistence type="inferred from homology"/>
<dbReference type="PANTHER" id="PTHR11783">
    <property type="entry name" value="SULFOTRANSFERASE SULT"/>
    <property type="match status" value="1"/>
</dbReference>
<name>A0A0D2PYD2_GOSRA</name>
<organism evidence="5 6">
    <name type="scientific">Gossypium raimondii</name>
    <name type="common">Peruvian cotton</name>
    <name type="synonym">Gossypium klotzschianum subsp. raimondii</name>
    <dbReference type="NCBI Taxonomy" id="29730"/>
    <lineage>
        <taxon>Eukaryota</taxon>
        <taxon>Viridiplantae</taxon>
        <taxon>Streptophyta</taxon>
        <taxon>Embryophyta</taxon>
        <taxon>Tracheophyta</taxon>
        <taxon>Spermatophyta</taxon>
        <taxon>Magnoliopsida</taxon>
        <taxon>eudicotyledons</taxon>
        <taxon>Gunneridae</taxon>
        <taxon>Pentapetalae</taxon>
        <taxon>rosids</taxon>
        <taxon>malvids</taxon>
        <taxon>Malvales</taxon>
        <taxon>Malvaceae</taxon>
        <taxon>Malvoideae</taxon>
        <taxon>Gossypium</taxon>
    </lineage>
</organism>
<accession>A0A0D2PYD2</accession>
<dbReference type="Pfam" id="PF00685">
    <property type="entry name" value="Sulfotransfer_1"/>
    <property type="match status" value="1"/>
</dbReference>
<dbReference type="Proteomes" id="UP000032304">
    <property type="component" value="Chromosome 8"/>
</dbReference>
<dbReference type="EMBL" id="CM001747">
    <property type="protein sequence ID" value="KJB51082.1"/>
    <property type="molecule type" value="Genomic_DNA"/>
</dbReference>
<dbReference type="KEGG" id="gra:105764730"/>
<dbReference type="SUPFAM" id="SSF52540">
    <property type="entry name" value="P-loop containing nucleoside triphosphate hydrolases"/>
    <property type="match status" value="1"/>
</dbReference>
<keyword evidence="2 3" id="KW-0808">Transferase</keyword>
<dbReference type="OMA" id="WTASLEH"/>
<keyword evidence="6" id="KW-1185">Reference proteome</keyword>
<reference evidence="5 6" key="1">
    <citation type="journal article" date="2012" name="Nature">
        <title>Repeated polyploidization of Gossypium genomes and the evolution of spinnable cotton fibres.</title>
        <authorList>
            <person name="Paterson A.H."/>
            <person name="Wendel J.F."/>
            <person name="Gundlach H."/>
            <person name="Guo H."/>
            <person name="Jenkins J."/>
            <person name="Jin D."/>
            <person name="Llewellyn D."/>
            <person name="Showmaker K.C."/>
            <person name="Shu S."/>
            <person name="Udall J."/>
            <person name="Yoo M.J."/>
            <person name="Byers R."/>
            <person name="Chen W."/>
            <person name="Doron-Faigenboim A."/>
            <person name="Duke M.V."/>
            <person name="Gong L."/>
            <person name="Grimwood J."/>
            <person name="Grover C."/>
            <person name="Grupp K."/>
            <person name="Hu G."/>
            <person name="Lee T.H."/>
            <person name="Li J."/>
            <person name="Lin L."/>
            <person name="Liu T."/>
            <person name="Marler B.S."/>
            <person name="Page J.T."/>
            <person name="Roberts A.W."/>
            <person name="Romanel E."/>
            <person name="Sanders W.S."/>
            <person name="Szadkowski E."/>
            <person name="Tan X."/>
            <person name="Tang H."/>
            <person name="Xu C."/>
            <person name="Wang J."/>
            <person name="Wang Z."/>
            <person name="Zhang D."/>
            <person name="Zhang L."/>
            <person name="Ashrafi H."/>
            <person name="Bedon F."/>
            <person name="Bowers J.E."/>
            <person name="Brubaker C.L."/>
            <person name="Chee P.W."/>
            <person name="Das S."/>
            <person name="Gingle A.R."/>
            <person name="Haigler C.H."/>
            <person name="Harker D."/>
            <person name="Hoffmann L.V."/>
            <person name="Hovav R."/>
            <person name="Jones D.C."/>
            <person name="Lemke C."/>
            <person name="Mansoor S."/>
            <person name="ur Rahman M."/>
            <person name="Rainville L.N."/>
            <person name="Rambani A."/>
            <person name="Reddy U.K."/>
            <person name="Rong J.K."/>
            <person name="Saranga Y."/>
            <person name="Scheffler B.E."/>
            <person name="Scheffler J.A."/>
            <person name="Stelly D.M."/>
            <person name="Triplett B.A."/>
            <person name="Van Deynze A."/>
            <person name="Vaslin M.F."/>
            <person name="Waghmare V.N."/>
            <person name="Walford S.A."/>
            <person name="Wright R.J."/>
            <person name="Zaki E.A."/>
            <person name="Zhang T."/>
            <person name="Dennis E.S."/>
            <person name="Mayer K.F."/>
            <person name="Peterson D.G."/>
            <person name="Rokhsar D.S."/>
            <person name="Wang X."/>
            <person name="Schmutz J."/>
        </authorList>
    </citation>
    <scope>NUCLEOTIDE SEQUENCE [LARGE SCALE GENOMIC DNA]</scope>
</reference>
<sequence length="329" mass="37513">MESSFDSQPNSTEKENGDLFSKSFQDIISTLPKGNSWGFPDHLLQYHGFWHSSVFLQGILSAQQQFQAQPADIILCSAPKTGTTWLKSLTYATITRTSYDDSTSPLLSKMPHDVVPFMELDHAHFSTHRHLGIPVLATHMPYSALPKSVTDSGCKIVYICRDPKDSFVSLYLFLSKYQKSQNMQTFNLDEAFEQFCQGVCWYGPYWDHVLEFWTASLEHPDKILFLKYEEMRDDTILYVQRLAEFIGCPFSSEEEEKGVPEKIVKMCSFENLSNLEVNKNGKHRVGGAENANYFRKGKVGDWENWLTPEMAARLDQITVQKLSGSGLTL</sequence>
<dbReference type="Gene3D" id="3.40.50.300">
    <property type="entry name" value="P-loop containing nucleotide triphosphate hydrolases"/>
    <property type="match status" value="1"/>
</dbReference>
<gene>
    <name evidence="5" type="ORF">B456_008G200300</name>
</gene>
<dbReference type="GO" id="GO:0008146">
    <property type="term" value="F:sulfotransferase activity"/>
    <property type="evidence" value="ECO:0007669"/>
    <property type="project" value="InterPro"/>
</dbReference>
<evidence type="ECO:0000256" key="1">
    <source>
        <dbReference type="ARBA" id="ARBA00005771"/>
    </source>
</evidence>
<comment type="similarity">
    <text evidence="1 3">Belongs to the sulfotransferase 1 family.</text>
</comment>
<evidence type="ECO:0000259" key="4">
    <source>
        <dbReference type="Pfam" id="PF00685"/>
    </source>
</evidence>
<feature type="domain" description="Sulfotransferase" evidence="4">
    <location>
        <begin position="71"/>
        <end position="326"/>
    </location>
</feature>
<dbReference type="OrthoDB" id="931229at2759"/>
<evidence type="ECO:0000256" key="3">
    <source>
        <dbReference type="RuleBase" id="RU361155"/>
    </source>
</evidence>